<evidence type="ECO:0000313" key="11">
    <source>
        <dbReference type="Ensembl" id="ENSOGAP00000019999.1"/>
    </source>
</evidence>
<dbReference type="AlphaFoldDB" id="H0XV57"/>
<organism evidence="11 12">
    <name type="scientific">Otolemur garnettii</name>
    <name type="common">Small-eared galago</name>
    <name type="synonym">Garnett's greater bushbaby</name>
    <dbReference type="NCBI Taxonomy" id="30611"/>
    <lineage>
        <taxon>Eukaryota</taxon>
        <taxon>Metazoa</taxon>
        <taxon>Chordata</taxon>
        <taxon>Craniata</taxon>
        <taxon>Vertebrata</taxon>
        <taxon>Euteleostomi</taxon>
        <taxon>Mammalia</taxon>
        <taxon>Eutheria</taxon>
        <taxon>Euarchontoglires</taxon>
        <taxon>Primates</taxon>
        <taxon>Strepsirrhini</taxon>
        <taxon>Lorisiformes</taxon>
        <taxon>Galagidae</taxon>
        <taxon>Otolemur</taxon>
    </lineage>
</organism>
<comment type="function">
    <text evidence="9">Has antibacterial activity.</text>
</comment>
<sequence length="84" mass="9678">MKFLYLCYLSLLFSASRSGKSCWFLKGHCKQNCKPSEQVKKPCKNGDYCCMPSKTESQPHRSLQAPTKKTQTFNNGLRENIRNL</sequence>
<dbReference type="eggNOG" id="ENOG502TD5H">
    <property type="taxonomic scope" value="Eukaryota"/>
</dbReference>
<evidence type="ECO:0000313" key="12">
    <source>
        <dbReference type="Proteomes" id="UP000005225"/>
    </source>
</evidence>
<evidence type="ECO:0000256" key="4">
    <source>
        <dbReference type="ARBA" id="ARBA00022529"/>
    </source>
</evidence>
<keyword evidence="8" id="KW-1015">Disulfide bond</keyword>
<dbReference type="OMA" id="GRTSCWI"/>
<keyword evidence="5 9" id="KW-0732">Signal</keyword>
<feature type="signal peptide" evidence="9">
    <location>
        <begin position="1"/>
        <end position="18"/>
    </location>
</feature>
<dbReference type="InParanoid" id="H0XV57"/>
<evidence type="ECO:0000256" key="7">
    <source>
        <dbReference type="ARBA" id="ARBA00023022"/>
    </source>
</evidence>
<evidence type="ECO:0000259" key="10">
    <source>
        <dbReference type="Pfam" id="PF13841"/>
    </source>
</evidence>
<evidence type="ECO:0000256" key="1">
    <source>
        <dbReference type="ARBA" id="ARBA00004613"/>
    </source>
</evidence>
<comment type="similarity">
    <text evidence="2 9">Belongs to the beta-defensin family.</text>
</comment>
<evidence type="ECO:0000256" key="5">
    <source>
        <dbReference type="ARBA" id="ARBA00022729"/>
    </source>
</evidence>
<evidence type="ECO:0000256" key="9">
    <source>
        <dbReference type="RuleBase" id="RU231113"/>
    </source>
</evidence>
<evidence type="ECO:0000256" key="2">
    <source>
        <dbReference type="ARBA" id="ARBA00007371"/>
    </source>
</evidence>
<keyword evidence="6 9" id="KW-0211">Defensin</keyword>
<dbReference type="GO" id="GO:0005576">
    <property type="term" value="C:extracellular region"/>
    <property type="evidence" value="ECO:0007669"/>
    <property type="project" value="UniProtKB-SubCell"/>
</dbReference>
<dbReference type="Pfam" id="PF13841">
    <property type="entry name" value="Defensin_beta_2"/>
    <property type="match status" value="1"/>
</dbReference>
<evidence type="ECO:0000256" key="8">
    <source>
        <dbReference type="ARBA" id="ARBA00023157"/>
    </source>
</evidence>
<dbReference type="Proteomes" id="UP000005225">
    <property type="component" value="Unassembled WGS sequence"/>
</dbReference>
<dbReference type="GO" id="GO:0042742">
    <property type="term" value="P:defense response to bacterium"/>
    <property type="evidence" value="ECO:0007669"/>
    <property type="project" value="UniProtKB-UniRule"/>
</dbReference>
<keyword evidence="4 9" id="KW-0929">Antimicrobial</keyword>
<keyword evidence="12" id="KW-1185">Reference proteome</keyword>
<dbReference type="InterPro" id="IPR050544">
    <property type="entry name" value="Beta-defensin"/>
</dbReference>
<reference evidence="12" key="1">
    <citation type="submission" date="2011-03" db="EMBL/GenBank/DDBJ databases">
        <title>Version 3 of the genome sequence of Otolemur garnettii (Bushbaby).</title>
        <authorList>
            <consortium name="The Broad Institute Genome Sequencing Platform"/>
            <person name="Di Palma F."/>
            <person name="Johnson J."/>
            <person name="Lander E.S."/>
            <person name="Lindblad-Toh K."/>
            <person name="Jaffe D.B."/>
            <person name="Gnerre S."/>
            <person name="MacCallum I."/>
            <person name="Przybylski D."/>
            <person name="Ribeiro F.J."/>
            <person name="Burton J.N."/>
            <person name="Walker B.J."/>
            <person name="Sharpe T."/>
            <person name="Hall G."/>
        </authorList>
    </citation>
    <scope>NUCLEOTIDE SEQUENCE [LARGE SCALE GENOMIC DNA]</scope>
</reference>
<keyword evidence="7 9" id="KW-0044">Antibiotic</keyword>
<dbReference type="HOGENOM" id="CLU_2533414_0_0_1"/>
<accession>H0XV57</accession>
<proteinExistence type="inferred from homology"/>
<dbReference type="PANTHER" id="PTHR15001">
    <property type="entry name" value="BETA-DEFENSIN 123-RELATED"/>
    <property type="match status" value="1"/>
</dbReference>
<protein>
    <recommendedName>
        <fullName evidence="9">Beta-defensin</fullName>
    </recommendedName>
</protein>
<evidence type="ECO:0000256" key="3">
    <source>
        <dbReference type="ARBA" id="ARBA00022525"/>
    </source>
</evidence>
<dbReference type="Ensembl" id="ENSOGAT00000024247.1">
    <property type="protein sequence ID" value="ENSOGAP00000019999.1"/>
    <property type="gene ID" value="ENSOGAG00000027901.1"/>
</dbReference>
<reference evidence="11" key="3">
    <citation type="submission" date="2025-09" db="UniProtKB">
        <authorList>
            <consortium name="Ensembl"/>
        </authorList>
    </citation>
    <scope>IDENTIFICATION</scope>
</reference>
<dbReference type="EMBL" id="AAQR03179994">
    <property type="status" value="NOT_ANNOTATED_CDS"/>
    <property type="molecule type" value="Genomic_DNA"/>
</dbReference>
<feature type="domain" description="Beta-defensin" evidence="10">
    <location>
        <begin position="21"/>
        <end position="50"/>
    </location>
</feature>
<name>H0XV57_OTOGA</name>
<evidence type="ECO:0000256" key="6">
    <source>
        <dbReference type="ARBA" id="ARBA00022940"/>
    </source>
</evidence>
<dbReference type="PANTHER" id="PTHR15001:SF11">
    <property type="entry name" value="BETA-DEFENSIN"/>
    <property type="match status" value="1"/>
</dbReference>
<dbReference type="InterPro" id="IPR025933">
    <property type="entry name" value="Beta_defensin_dom"/>
</dbReference>
<dbReference type="STRING" id="30611.ENSOGAP00000019999"/>
<comment type="subcellular location">
    <subcellularLocation>
        <location evidence="1 9">Secreted</location>
    </subcellularLocation>
</comment>
<keyword evidence="3 9" id="KW-0964">Secreted</keyword>
<dbReference type="GeneTree" id="ENSGT00940000166879"/>
<reference evidence="11" key="2">
    <citation type="submission" date="2025-08" db="UniProtKB">
        <authorList>
            <consortium name="Ensembl"/>
        </authorList>
    </citation>
    <scope>IDENTIFICATION</scope>
</reference>
<dbReference type="GO" id="GO:0045087">
    <property type="term" value="P:innate immune response"/>
    <property type="evidence" value="ECO:0007669"/>
    <property type="project" value="InterPro"/>
</dbReference>
<feature type="chain" id="PRO_5044961531" description="Beta-defensin" evidence="9">
    <location>
        <begin position="19"/>
        <end position="84"/>
    </location>
</feature>